<dbReference type="InterPro" id="IPR008928">
    <property type="entry name" value="6-hairpin_glycosidase_sf"/>
</dbReference>
<dbReference type="STRING" id="1642646.ING2E5A_0882"/>
<evidence type="ECO:0000313" key="5">
    <source>
        <dbReference type="Proteomes" id="UP000178485"/>
    </source>
</evidence>
<feature type="domain" description="Non-reducing end beta-L-arabinofuranosidase-like GH127 catalytic" evidence="1">
    <location>
        <begin position="45"/>
        <end position="422"/>
    </location>
</feature>
<name>A0A1G4G5G5_9BACT</name>
<keyword evidence="4" id="KW-0378">Hydrolase</keyword>
<dbReference type="InterPro" id="IPR049046">
    <property type="entry name" value="Beta-AFase-like_GH127_middle"/>
</dbReference>
<keyword evidence="5" id="KW-1185">Reference proteome</keyword>
<dbReference type="AlphaFoldDB" id="A0A1G4G5G5"/>
<dbReference type="RefSeq" id="WP_071136327.1">
    <property type="nucleotide sequence ID" value="NZ_DUQN01000057.1"/>
</dbReference>
<sequence>MKQAKTLSLLTVFTIGMLCFGCRQNPVSKTDPTARKITPVDFSRVKINDNFWSPRLKNHVMHTLPVCIDQIENRTGRIRNFENAANRSGEHSGIFYDDSDVYKALEGMAYSLINNPDPELEKKADEWIDKFAAAQEPDGYINTFYTLTGLERRWTNMDKHEMYCAGHMIEAAVAYYKATGKRKLLDVSIRMADHMMEHFGPGKRHWVPGHEEIELALVKLYEVTNEEKYLDFAYWLLEERGRGYGSMGDEGTWNPIYYQDEMPVRELSTINGHAVRAMYLFCGMADVASLKGDTGYIHALDRLWDDVVLSKMYITGGIGSSRHNEGFTEPFDLPNYEAYCETCASVGMVLWNSRMHQLTGDSKYIDVLERSLYNGALAGISLNGDLFFYVNPLASHGDHHRREWYGTACCPSQVSRFLPSIGNYIYSTSKEAVWVNLYIGNSAEVGAGKETVRLTQETGYPWDGSITLTVEPLKSSLRKEIRMRIPGWCKQYSIAVNGEQIIDPQIENGYLVIERKWISGDKITLSLDMPTEIIAADPRVKENIGKRAIQRGPLVYCAEEADNPSFDEVILTPDAEIRERFNSSLLNGVTTIDAIRGDKTVRFIPYYAWDNREAGEMKVWIDYTVN</sequence>
<dbReference type="EC" id="3.2.1.185" evidence="4"/>
<dbReference type="Pfam" id="PF20737">
    <property type="entry name" value="Glyco_hydro127C"/>
    <property type="match status" value="1"/>
</dbReference>
<gene>
    <name evidence="4" type="primary">hypBA1-2</name>
    <name evidence="4" type="ORF">ING2E5A_0882</name>
</gene>
<dbReference type="Proteomes" id="UP000178485">
    <property type="component" value="Chromosome i"/>
</dbReference>
<feature type="domain" description="Non-reducing end beta-L-arabinofuranosidase-like GH127 C-terminal" evidence="3">
    <location>
        <begin position="532"/>
        <end position="621"/>
    </location>
</feature>
<organism evidence="4 5">
    <name type="scientific">Petrimonas mucosa</name>
    <dbReference type="NCBI Taxonomy" id="1642646"/>
    <lineage>
        <taxon>Bacteria</taxon>
        <taxon>Pseudomonadati</taxon>
        <taxon>Bacteroidota</taxon>
        <taxon>Bacteroidia</taxon>
        <taxon>Bacteroidales</taxon>
        <taxon>Dysgonomonadaceae</taxon>
        <taxon>Petrimonas</taxon>
    </lineage>
</organism>
<reference evidence="4 5" key="1">
    <citation type="submission" date="2016-08" db="EMBL/GenBank/DDBJ databases">
        <authorList>
            <person name="Seilhamer J.J."/>
        </authorList>
    </citation>
    <scope>NUCLEOTIDE SEQUENCE [LARGE SCALE GENOMIC DNA]</scope>
    <source>
        <strain evidence="4">ING2-E5A</strain>
    </source>
</reference>
<dbReference type="InterPro" id="IPR049174">
    <property type="entry name" value="Beta-AFase-like"/>
</dbReference>
<dbReference type="Gene3D" id="1.50.10.20">
    <property type="match status" value="1"/>
</dbReference>
<evidence type="ECO:0000259" key="1">
    <source>
        <dbReference type="Pfam" id="PF07944"/>
    </source>
</evidence>
<dbReference type="InterPro" id="IPR012878">
    <property type="entry name" value="Beta-AFase-like_GH127_cat"/>
</dbReference>
<dbReference type="PANTHER" id="PTHR43465">
    <property type="entry name" value="DUF1680 DOMAIN PROTEIN (AFU_ORTHOLOGUE AFUA_1G08910)"/>
    <property type="match status" value="1"/>
</dbReference>
<evidence type="ECO:0000313" key="4">
    <source>
        <dbReference type="EMBL" id="SCM56443.1"/>
    </source>
</evidence>
<dbReference type="PANTHER" id="PTHR43465:SF2">
    <property type="entry name" value="DUF1680 DOMAIN PROTEIN (AFU_ORTHOLOGUE AFUA_1G08910)"/>
    <property type="match status" value="1"/>
</dbReference>
<evidence type="ECO:0000259" key="2">
    <source>
        <dbReference type="Pfam" id="PF20736"/>
    </source>
</evidence>
<dbReference type="Pfam" id="PF07944">
    <property type="entry name" value="Beta-AFase-like_GH127_cat"/>
    <property type="match status" value="1"/>
</dbReference>
<accession>A0A1G4G5G5</accession>
<evidence type="ECO:0000259" key="3">
    <source>
        <dbReference type="Pfam" id="PF20737"/>
    </source>
</evidence>
<dbReference type="EMBL" id="LT608328">
    <property type="protein sequence ID" value="SCM56443.1"/>
    <property type="molecule type" value="Genomic_DNA"/>
</dbReference>
<dbReference type="InterPro" id="IPR049049">
    <property type="entry name" value="Beta-AFase-like_GH127_C"/>
</dbReference>
<dbReference type="GO" id="GO:0005975">
    <property type="term" value="P:carbohydrate metabolic process"/>
    <property type="evidence" value="ECO:0007669"/>
    <property type="project" value="InterPro"/>
</dbReference>
<dbReference type="GO" id="GO:0102478">
    <property type="term" value="F:beta-L-arabinofuranosidase activity"/>
    <property type="evidence" value="ECO:0007669"/>
    <property type="project" value="UniProtKB-EC"/>
</dbReference>
<keyword evidence="4" id="KW-0326">Glycosidase</keyword>
<dbReference type="SUPFAM" id="SSF48208">
    <property type="entry name" value="Six-hairpin glycosidases"/>
    <property type="match status" value="1"/>
</dbReference>
<feature type="domain" description="Non-reducing end beta-L-arabinofuranosidase-like GH127 middle" evidence="2">
    <location>
        <begin position="433"/>
        <end position="529"/>
    </location>
</feature>
<protein>
    <submittedName>
        <fullName evidence="4">Non-reducing end beta-L-arabinofuranosidase</fullName>
        <ecNumber evidence="4">3.2.1.185</ecNumber>
    </submittedName>
</protein>
<dbReference type="KEGG" id="pmuc:ING2E5A_0882"/>
<proteinExistence type="predicted"/>
<dbReference type="Pfam" id="PF20736">
    <property type="entry name" value="Glyco_hydro127M"/>
    <property type="match status" value="1"/>
</dbReference>